<evidence type="ECO:0000313" key="3">
    <source>
        <dbReference type="Proteomes" id="UP000539146"/>
    </source>
</evidence>
<protein>
    <submittedName>
        <fullName evidence="2">Uncharacterized protein</fullName>
    </submittedName>
</protein>
<proteinExistence type="predicted"/>
<evidence type="ECO:0000313" key="2">
    <source>
        <dbReference type="EMBL" id="NUU28773.1"/>
    </source>
</evidence>
<reference evidence="2 3" key="1">
    <citation type="submission" date="2020-05" db="EMBL/GenBank/DDBJ databases">
        <title>Genome Sequencing of Type Strains.</title>
        <authorList>
            <person name="Lemaire J.F."/>
            <person name="Inderbitzin P."/>
            <person name="Gregorio O.A."/>
            <person name="Collins S.B."/>
            <person name="Wespe N."/>
            <person name="Knight-Connoni V."/>
        </authorList>
    </citation>
    <scope>NUCLEOTIDE SEQUENCE [LARGE SCALE GENOMIC DNA]</scope>
    <source>
        <strain evidence="2 3">DSM 20512</strain>
    </source>
</reference>
<dbReference type="AlphaFoldDB" id="A0A850DZE2"/>
<gene>
    <name evidence="2" type="ORF">HP467_11700</name>
</gene>
<accession>A0A850DZE2</accession>
<comment type="caution">
    <text evidence="2">The sequence shown here is derived from an EMBL/GenBank/DDBJ whole genome shotgun (WGS) entry which is preliminary data.</text>
</comment>
<dbReference type="Proteomes" id="UP000539146">
    <property type="component" value="Unassembled WGS sequence"/>
</dbReference>
<feature type="region of interest" description="Disordered" evidence="1">
    <location>
        <begin position="1"/>
        <end position="25"/>
    </location>
</feature>
<dbReference type="EMBL" id="JABMCG010000112">
    <property type="protein sequence ID" value="NUU28773.1"/>
    <property type="molecule type" value="Genomic_DNA"/>
</dbReference>
<sequence>MSDVTTTGGAAPGLQAGSKPSAGPALLTFPVTGGAPVCEGDSCFVPGAEGSWTEVPD</sequence>
<organism evidence="2 3">
    <name type="scientific">Curtobacterium citreum</name>
    <dbReference type="NCBI Taxonomy" id="2036"/>
    <lineage>
        <taxon>Bacteria</taxon>
        <taxon>Bacillati</taxon>
        <taxon>Actinomycetota</taxon>
        <taxon>Actinomycetes</taxon>
        <taxon>Micrococcales</taxon>
        <taxon>Microbacteriaceae</taxon>
        <taxon>Curtobacterium</taxon>
    </lineage>
</organism>
<name>A0A850DZE2_9MICO</name>
<evidence type="ECO:0000256" key="1">
    <source>
        <dbReference type="SAM" id="MobiDB-lite"/>
    </source>
</evidence>
<dbReference type="RefSeq" id="WP_175326284.1">
    <property type="nucleotide sequence ID" value="NZ_BAAAWP010000001.1"/>
</dbReference>